<evidence type="ECO:0000313" key="1">
    <source>
        <dbReference type="EMBL" id="MBB5871684.1"/>
    </source>
</evidence>
<dbReference type="AlphaFoldDB" id="A0A841BU03"/>
<accession>A0A841BU03</accession>
<reference evidence="1 2" key="1">
    <citation type="submission" date="2020-08" db="EMBL/GenBank/DDBJ databases">
        <title>Sequencing the genomes of 1000 actinobacteria strains.</title>
        <authorList>
            <person name="Klenk H.-P."/>
        </authorList>
    </citation>
    <scope>NUCLEOTIDE SEQUENCE [LARGE SCALE GENOMIC DNA]</scope>
    <source>
        <strain evidence="1 2">DSM 45362</strain>
    </source>
</reference>
<evidence type="ECO:0000313" key="2">
    <source>
        <dbReference type="Proteomes" id="UP000587527"/>
    </source>
</evidence>
<sequence>MAGLLATPGCERRARLVGVLDHAAVRLGAPEPHQSPFALARAAQFAGRLARDEHAAVVGLIREHLAIEPGDTVTSTLATALADPEPRLHVVPGPTVIPLPTRRPAPPHAATLQELVSSAKPPATAPPPPSTPTLQEMVLSTARPDTGPELDTGPLLLVSGPTPHLVAVRTYAMVDGQADPSKVAATSREVAVIVAALRAAHPAVSARVLLVLPRNFGLAPTGALLDVTPQLARLGHLRLPEPASPDHVADLPHRFGDGCTECPLFDHCASEQTGLVTRLGDTMTNLCGPGTTVAQALADPPPDHVARLKLTAADQGRAIARATVRHAHLAARPLVVTGLHLAGEPAAVVALRYGTAPDDEKLLVVAEPRDREQRMAVLREFAIDLTEYVSSFSTVEPVVRRDFTVVECSTEAPQLITPNPATAEWLTDLLGRYLRRSPDLETVLGGLHLGWFAGRRVLPGASAVLTATGLLGEHWVTGRLAAEDSHLGSLLRLVDPAHPTDPMPAGPVSDPLWDGDVLADVLGRAAELRPVAEAALAGAWRDTWHTLDTLRARLPEIAGHVDERWERDRWSFTSHRNRVEEGTAAFAARLRGVPAYRFLHELETRTAALERQLALDDPLIMERYIVSGEALAGTVTKVDREHTITAASGRELLRPRIWVATPTEFTRPLGTELWLAADPKLMAVVESIEPESVELVVQKGAVQRAQLGRLPATGAEVVFAPFGSEDIFPSRLPEELPWQFGTPDE</sequence>
<dbReference type="Proteomes" id="UP000587527">
    <property type="component" value="Unassembled WGS sequence"/>
</dbReference>
<comment type="caution">
    <text evidence="1">The sequence shown here is derived from an EMBL/GenBank/DDBJ whole genome shotgun (WGS) entry which is preliminary data.</text>
</comment>
<dbReference type="EMBL" id="JACHMN010000002">
    <property type="protein sequence ID" value="MBB5871684.1"/>
    <property type="molecule type" value="Genomic_DNA"/>
</dbReference>
<keyword evidence="2" id="KW-1185">Reference proteome</keyword>
<organism evidence="1 2">
    <name type="scientific">Allocatelliglobosispora scoriae</name>
    <dbReference type="NCBI Taxonomy" id="643052"/>
    <lineage>
        <taxon>Bacteria</taxon>
        <taxon>Bacillati</taxon>
        <taxon>Actinomycetota</taxon>
        <taxon>Actinomycetes</taxon>
        <taxon>Micromonosporales</taxon>
        <taxon>Micromonosporaceae</taxon>
        <taxon>Allocatelliglobosispora</taxon>
    </lineage>
</organism>
<proteinExistence type="predicted"/>
<dbReference type="RefSeq" id="WP_184839908.1">
    <property type="nucleotide sequence ID" value="NZ_JACHMN010000002.1"/>
</dbReference>
<name>A0A841BU03_9ACTN</name>
<protein>
    <submittedName>
        <fullName evidence="1">Uncharacterized protein</fullName>
    </submittedName>
</protein>
<gene>
    <name evidence="1" type="ORF">F4553_005063</name>
</gene>